<dbReference type="AlphaFoldDB" id="A0A516GPD6"/>
<evidence type="ECO:0000313" key="8">
    <source>
        <dbReference type="EMBL" id="QDO93220.1"/>
    </source>
</evidence>
<evidence type="ECO:0000259" key="7">
    <source>
        <dbReference type="Pfam" id="PF04321"/>
    </source>
</evidence>
<dbReference type="InterPro" id="IPR036291">
    <property type="entry name" value="NAD(P)-bd_dom_sf"/>
</dbReference>
<proteinExistence type="inferred from homology"/>
<dbReference type="PANTHER" id="PTHR10491">
    <property type="entry name" value="DTDP-4-DEHYDRORHAMNOSE REDUCTASE"/>
    <property type="match status" value="1"/>
</dbReference>
<evidence type="ECO:0000256" key="3">
    <source>
        <dbReference type="ARBA" id="ARBA00012929"/>
    </source>
</evidence>
<keyword evidence="6 8" id="KW-0560">Oxidoreductase</keyword>
<comment type="catalytic activity">
    <reaction evidence="5">
        <text>dTDP-beta-L-rhamnose + NADP(+) = dTDP-4-dehydro-beta-L-rhamnose + NADPH + H(+)</text>
        <dbReference type="Rhea" id="RHEA:21796"/>
        <dbReference type="ChEBI" id="CHEBI:15378"/>
        <dbReference type="ChEBI" id="CHEBI:57510"/>
        <dbReference type="ChEBI" id="CHEBI:57783"/>
        <dbReference type="ChEBI" id="CHEBI:58349"/>
        <dbReference type="ChEBI" id="CHEBI:62830"/>
        <dbReference type="EC" id="1.1.1.133"/>
    </reaction>
</comment>
<dbReference type="GO" id="GO:0008831">
    <property type="term" value="F:dTDP-4-dehydrorhamnose reductase activity"/>
    <property type="evidence" value="ECO:0007669"/>
    <property type="project" value="UniProtKB-EC"/>
</dbReference>
<dbReference type="GO" id="GO:0019305">
    <property type="term" value="P:dTDP-rhamnose biosynthetic process"/>
    <property type="evidence" value="ECO:0007669"/>
    <property type="project" value="UniProtKB-UniPathway"/>
</dbReference>
<feature type="domain" description="RmlD-like substrate binding" evidence="7">
    <location>
        <begin position="1"/>
        <end position="281"/>
    </location>
</feature>
<dbReference type="SUPFAM" id="SSF51735">
    <property type="entry name" value="NAD(P)-binding Rossmann-fold domains"/>
    <property type="match status" value="1"/>
</dbReference>
<comment type="function">
    <text evidence="6">Catalyzes the reduction of dTDP-6-deoxy-L-lyxo-4-hexulose to yield dTDP-L-rhamnose.</text>
</comment>
<evidence type="ECO:0000256" key="6">
    <source>
        <dbReference type="RuleBase" id="RU364082"/>
    </source>
</evidence>
<dbReference type="UniPathway" id="UPA00124"/>
<dbReference type="InterPro" id="IPR029903">
    <property type="entry name" value="RmlD-like-bd"/>
</dbReference>
<dbReference type="Gene3D" id="3.90.25.10">
    <property type="entry name" value="UDP-galactose 4-epimerase, domain 1"/>
    <property type="match status" value="1"/>
</dbReference>
<dbReference type="RefSeq" id="WP_143380125.1">
    <property type="nucleotide sequence ID" value="NZ_CP041637.1"/>
</dbReference>
<comment type="similarity">
    <text evidence="2 6">Belongs to the dTDP-4-dehydrorhamnose reductase family.</text>
</comment>
<organism evidence="8 9">
    <name type="scientific">Formosa sediminum</name>
    <dbReference type="NCBI Taxonomy" id="2594004"/>
    <lineage>
        <taxon>Bacteria</taxon>
        <taxon>Pseudomonadati</taxon>
        <taxon>Bacteroidota</taxon>
        <taxon>Flavobacteriia</taxon>
        <taxon>Flavobacteriales</taxon>
        <taxon>Flavobacteriaceae</taxon>
        <taxon>Formosa</taxon>
    </lineage>
</organism>
<dbReference type="EMBL" id="CP041637">
    <property type="protein sequence ID" value="QDO93220.1"/>
    <property type="molecule type" value="Genomic_DNA"/>
</dbReference>
<dbReference type="KEGG" id="fop:FNB79_04255"/>
<dbReference type="GO" id="GO:0005829">
    <property type="term" value="C:cytosol"/>
    <property type="evidence" value="ECO:0007669"/>
    <property type="project" value="TreeGrafter"/>
</dbReference>
<dbReference type="Pfam" id="PF04321">
    <property type="entry name" value="RmlD_sub_bind"/>
    <property type="match status" value="1"/>
</dbReference>
<dbReference type="Gene3D" id="3.40.50.720">
    <property type="entry name" value="NAD(P)-binding Rossmann-like Domain"/>
    <property type="match status" value="1"/>
</dbReference>
<dbReference type="CDD" id="cd05254">
    <property type="entry name" value="dTDP_HR_like_SDR_e"/>
    <property type="match status" value="1"/>
</dbReference>
<sequence length="282" mass="31699">MRILVTGGNGQLASCIKDVSKNENKLQFIYTDSENLDITNQQQVADFFQNNNFDWCINCAAYTAVDKAESDVDIARKVNKDGAKHLAIACKENSVKLIHVSTDFVFDGKSSILYSETDETNPIGVYGLTKLEGEQAIQDTLETYFILRTSWLYSEHANNFMKTMLRLAETRPELNVVADQIGTPTYATDLAQVVVSIIAQDSTNYGLYHYSNEGVASWYDFAAAIFELANSETKVFPIRTEAYPTPAARPQFSVMDKSKIKDCFNITIPYWRTSLKQALKNL</sequence>
<comment type="pathway">
    <text evidence="1 6">Carbohydrate biosynthesis; dTDP-L-rhamnose biosynthesis.</text>
</comment>
<dbReference type="InterPro" id="IPR005913">
    <property type="entry name" value="dTDP_dehydrorham_reduct"/>
</dbReference>
<evidence type="ECO:0000256" key="1">
    <source>
        <dbReference type="ARBA" id="ARBA00004781"/>
    </source>
</evidence>
<dbReference type="EC" id="1.1.1.133" evidence="3 6"/>
<gene>
    <name evidence="8" type="primary">rfbD</name>
    <name evidence="8" type="ORF">FNB79_04255</name>
</gene>
<evidence type="ECO:0000256" key="5">
    <source>
        <dbReference type="ARBA" id="ARBA00048200"/>
    </source>
</evidence>
<evidence type="ECO:0000313" key="9">
    <source>
        <dbReference type="Proteomes" id="UP000319209"/>
    </source>
</evidence>
<dbReference type="NCBIfam" id="TIGR01214">
    <property type="entry name" value="rmlD"/>
    <property type="match status" value="1"/>
</dbReference>
<keyword evidence="9" id="KW-1185">Reference proteome</keyword>
<dbReference type="OrthoDB" id="9803892at2"/>
<protein>
    <recommendedName>
        <fullName evidence="4 6">dTDP-4-dehydrorhamnose reductase</fullName>
        <ecNumber evidence="3 6">1.1.1.133</ecNumber>
    </recommendedName>
</protein>
<dbReference type="PANTHER" id="PTHR10491:SF4">
    <property type="entry name" value="METHIONINE ADENOSYLTRANSFERASE 2 SUBUNIT BETA"/>
    <property type="match status" value="1"/>
</dbReference>
<reference evidence="8 9" key="1">
    <citation type="submission" date="2019-07" db="EMBL/GenBank/DDBJ databases">
        <title>Genome sequencing for Formosa sp. PS13.</title>
        <authorList>
            <person name="Park S.-J."/>
        </authorList>
    </citation>
    <scope>NUCLEOTIDE SEQUENCE [LARGE SCALE GENOMIC DNA]</scope>
    <source>
        <strain evidence="8 9">PS13</strain>
    </source>
</reference>
<evidence type="ECO:0000256" key="4">
    <source>
        <dbReference type="ARBA" id="ARBA00017099"/>
    </source>
</evidence>
<dbReference type="Proteomes" id="UP000319209">
    <property type="component" value="Chromosome"/>
</dbReference>
<name>A0A516GPD6_9FLAO</name>
<evidence type="ECO:0000256" key="2">
    <source>
        <dbReference type="ARBA" id="ARBA00010944"/>
    </source>
</evidence>
<keyword evidence="6" id="KW-0521">NADP</keyword>
<accession>A0A516GPD6</accession>